<dbReference type="EMBL" id="JH719570">
    <property type="protein sequence ID" value="EJF55523.1"/>
    <property type="molecule type" value="Genomic_DNA"/>
</dbReference>
<dbReference type="PANTHER" id="PTHR44845">
    <property type="entry name" value="CARRIER DOMAIN-CONTAINING PROTEIN"/>
    <property type="match status" value="1"/>
</dbReference>
<dbReference type="PANTHER" id="PTHR44845:SF1">
    <property type="entry name" value="L-2-AMINOADIPATE REDUCTASE"/>
    <property type="match status" value="1"/>
</dbReference>
<dbReference type="HOGENOM" id="CLU_1289669_0_0_1"/>
<dbReference type="InterPro" id="IPR013120">
    <property type="entry name" value="FAR_NAD-bd"/>
</dbReference>
<accession>R7SI28</accession>
<organism evidence="4 5">
    <name type="scientific">Dichomitus squalens (strain LYAD-421)</name>
    <name type="common">Western red white-rot fungus</name>
    <dbReference type="NCBI Taxonomy" id="732165"/>
    <lineage>
        <taxon>Eukaryota</taxon>
        <taxon>Fungi</taxon>
        <taxon>Dikarya</taxon>
        <taxon>Basidiomycota</taxon>
        <taxon>Agaricomycotina</taxon>
        <taxon>Agaricomycetes</taxon>
        <taxon>Polyporales</taxon>
        <taxon>Polyporaceae</taxon>
        <taxon>Dichomitus</taxon>
    </lineage>
</organism>
<dbReference type="Proteomes" id="UP000053319">
    <property type="component" value="Unassembled WGS sequence"/>
</dbReference>
<evidence type="ECO:0000313" key="4">
    <source>
        <dbReference type="EMBL" id="EJF55523.1"/>
    </source>
</evidence>
<dbReference type="InterPro" id="IPR036291">
    <property type="entry name" value="NAD(P)-bd_dom_sf"/>
</dbReference>
<evidence type="ECO:0000259" key="3">
    <source>
        <dbReference type="Pfam" id="PF07993"/>
    </source>
</evidence>
<protein>
    <recommendedName>
        <fullName evidence="3">Thioester reductase (TE) domain-containing protein</fullName>
    </recommendedName>
</protein>
<dbReference type="AlphaFoldDB" id="R7SI28"/>
<feature type="domain" description="Thioester reductase (TE)" evidence="3">
    <location>
        <begin position="6"/>
        <end position="212"/>
    </location>
</feature>
<name>R7SI28_DICSQ</name>
<keyword evidence="1" id="KW-0596">Phosphopantetheine</keyword>
<dbReference type="RefSeq" id="XP_007371737.1">
    <property type="nucleotide sequence ID" value="XM_007371675.1"/>
</dbReference>
<keyword evidence="2" id="KW-0597">Phosphoprotein</keyword>
<dbReference type="KEGG" id="dsq:DICSQDRAFT_130570"/>
<reference evidence="4 5" key="1">
    <citation type="journal article" date="2012" name="Science">
        <title>The Paleozoic origin of enzymatic lignin decomposition reconstructed from 31 fungal genomes.</title>
        <authorList>
            <person name="Floudas D."/>
            <person name="Binder M."/>
            <person name="Riley R."/>
            <person name="Barry K."/>
            <person name="Blanchette R.A."/>
            <person name="Henrissat B."/>
            <person name="Martinez A.T."/>
            <person name="Otillar R."/>
            <person name="Spatafora J.W."/>
            <person name="Yadav J.S."/>
            <person name="Aerts A."/>
            <person name="Benoit I."/>
            <person name="Boyd A."/>
            <person name="Carlson A."/>
            <person name="Copeland A."/>
            <person name="Coutinho P.M."/>
            <person name="de Vries R.P."/>
            <person name="Ferreira P."/>
            <person name="Findley K."/>
            <person name="Foster B."/>
            <person name="Gaskell J."/>
            <person name="Glotzer D."/>
            <person name="Gorecki P."/>
            <person name="Heitman J."/>
            <person name="Hesse C."/>
            <person name="Hori C."/>
            <person name="Igarashi K."/>
            <person name="Jurgens J.A."/>
            <person name="Kallen N."/>
            <person name="Kersten P."/>
            <person name="Kohler A."/>
            <person name="Kuees U."/>
            <person name="Kumar T.K.A."/>
            <person name="Kuo A."/>
            <person name="LaButti K."/>
            <person name="Larrondo L.F."/>
            <person name="Lindquist E."/>
            <person name="Ling A."/>
            <person name="Lombard V."/>
            <person name="Lucas S."/>
            <person name="Lundell T."/>
            <person name="Martin R."/>
            <person name="McLaughlin D.J."/>
            <person name="Morgenstern I."/>
            <person name="Morin E."/>
            <person name="Murat C."/>
            <person name="Nagy L.G."/>
            <person name="Nolan M."/>
            <person name="Ohm R.A."/>
            <person name="Patyshakuliyeva A."/>
            <person name="Rokas A."/>
            <person name="Ruiz-Duenas F.J."/>
            <person name="Sabat G."/>
            <person name="Salamov A."/>
            <person name="Samejima M."/>
            <person name="Schmutz J."/>
            <person name="Slot J.C."/>
            <person name="St John F."/>
            <person name="Stenlid J."/>
            <person name="Sun H."/>
            <person name="Sun S."/>
            <person name="Syed K."/>
            <person name="Tsang A."/>
            <person name="Wiebenga A."/>
            <person name="Young D."/>
            <person name="Pisabarro A."/>
            <person name="Eastwood D.C."/>
            <person name="Martin F."/>
            <person name="Cullen D."/>
            <person name="Grigoriev I.V."/>
            <person name="Hibbett D.S."/>
        </authorList>
    </citation>
    <scope>NUCLEOTIDE SEQUENCE [LARGE SCALE GENOMIC DNA]</scope>
    <source>
        <strain evidence="4 5">LYAD-421 SS1</strain>
    </source>
</reference>
<dbReference type="Pfam" id="PF07993">
    <property type="entry name" value="NAD_binding_4"/>
    <property type="match status" value="1"/>
</dbReference>
<dbReference type="GeneID" id="18834649"/>
<dbReference type="OMA" id="NTEEWIP"/>
<feature type="non-terminal residue" evidence="4">
    <location>
        <position position="1"/>
    </location>
</feature>
<evidence type="ECO:0000256" key="2">
    <source>
        <dbReference type="ARBA" id="ARBA00022553"/>
    </source>
</evidence>
<gene>
    <name evidence="4" type="ORF">DICSQDRAFT_130570</name>
</gene>
<dbReference type="SUPFAM" id="SSF51735">
    <property type="entry name" value="NAD(P)-binding Rossmann-fold domains"/>
    <property type="match status" value="1"/>
</dbReference>
<sequence>GAPGDSAALEKRHHEVFRPWNLDEHVLDGGRATFLSGDLSKPGFNLDQRTFEQLRASVTAIIQNGWRVDFKVSLPSFEPLLAGARNVVYFALSSAVASGPRLLLVSSISALFGRVLIVVNEDPCLPRATGYSSTTPAPESLEYGPEYALGTGYGESKWITEQMLWRATRETGLRTTSVRVGQLSGDSQVGGWNTEEWIPAIVRASKRLGFAPRRDDVS</sequence>
<proteinExistence type="predicted"/>
<dbReference type="Gene3D" id="3.40.50.720">
    <property type="entry name" value="NAD(P)-binding Rossmann-like Domain"/>
    <property type="match status" value="1"/>
</dbReference>
<evidence type="ECO:0000256" key="1">
    <source>
        <dbReference type="ARBA" id="ARBA00022450"/>
    </source>
</evidence>
<evidence type="ECO:0000313" key="5">
    <source>
        <dbReference type="Proteomes" id="UP000053319"/>
    </source>
</evidence>